<protein>
    <submittedName>
        <fullName evidence="1">Uncharacterized protein</fullName>
    </submittedName>
</protein>
<dbReference type="Proteomes" id="UP001151760">
    <property type="component" value="Unassembled WGS sequence"/>
</dbReference>
<dbReference type="EMBL" id="BQNB010015498">
    <property type="protein sequence ID" value="GJT40732.1"/>
    <property type="molecule type" value="Genomic_DNA"/>
</dbReference>
<sequence>MVYNDEKAAEGTMDYKAVAYDSDEDSMLKFVMSEDATREALRMAEDTPVVEAGIKVEFSEEEGAVESDVALDFK</sequence>
<gene>
    <name evidence="1" type="ORF">Tco_0940597</name>
</gene>
<proteinExistence type="predicted"/>
<reference evidence="1" key="1">
    <citation type="journal article" date="2022" name="Int. J. Mol. Sci.">
        <title>Draft Genome of Tanacetum Coccineum: Genomic Comparison of Closely Related Tanacetum-Family Plants.</title>
        <authorList>
            <person name="Yamashiro T."/>
            <person name="Shiraishi A."/>
            <person name="Nakayama K."/>
            <person name="Satake H."/>
        </authorList>
    </citation>
    <scope>NUCLEOTIDE SEQUENCE</scope>
</reference>
<reference evidence="1" key="2">
    <citation type="submission" date="2022-01" db="EMBL/GenBank/DDBJ databases">
        <authorList>
            <person name="Yamashiro T."/>
            <person name="Shiraishi A."/>
            <person name="Satake H."/>
            <person name="Nakayama K."/>
        </authorList>
    </citation>
    <scope>NUCLEOTIDE SEQUENCE</scope>
</reference>
<evidence type="ECO:0000313" key="2">
    <source>
        <dbReference type="Proteomes" id="UP001151760"/>
    </source>
</evidence>
<keyword evidence="2" id="KW-1185">Reference proteome</keyword>
<evidence type="ECO:0000313" key="1">
    <source>
        <dbReference type="EMBL" id="GJT40732.1"/>
    </source>
</evidence>
<organism evidence="1 2">
    <name type="scientific">Tanacetum coccineum</name>
    <dbReference type="NCBI Taxonomy" id="301880"/>
    <lineage>
        <taxon>Eukaryota</taxon>
        <taxon>Viridiplantae</taxon>
        <taxon>Streptophyta</taxon>
        <taxon>Embryophyta</taxon>
        <taxon>Tracheophyta</taxon>
        <taxon>Spermatophyta</taxon>
        <taxon>Magnoliopsida</taxon>
        <taxon>eudicotyledons</taxon>
        <taxon>Gunneridae</taxon>
        <taxon>Pentapetalae</taxon>
        <taxon>asterids</taxon>
        <taxon>campanulids</taxon>
        <taxon>Asterales</taxon>
        <taxon>Asteraceae</taxon>
        <taxon>Asteroideae</taxon>
        <taxon>Anthemideae</taxon>
        <taxon>Anthemidinae</taxon>
        <taxon>Tanacetum</taxon>
    </lineage>
</organism>
<name>A0ABQ5DP72_9ASTR</name>
<comment type="caution">
    <text evidence="1">The sequence shown here is derived from an EMBL/GenBank/DDBJ whole genome shotgun (WGS) entry which is preliminary data.</text>
</comment>
<accession>A0ABQ5DP72</accession>